<reference evidence="2 3" key="1">
    <citation type="journal article" date="2019" name="New Phytol.">
        <title>Comparative genomics reveals unique wood-decay strategies and fruiting body development in the Schizophyllaceae.</title>
        <authorList>
            <person name="Almasi E."/>
            <person name="Sahu N."/>
            <person name="Krizsan K."/>
            <person name="Balint B."/>
            <person name="Kovacs G.M."/>
            <person name="Kiss B."/>
            <person name="Cseklye J."/>
            <person name="Drula E."/>
            <person name="Henrissat B."/>
            <person name="Nagy I."/>
            <person name="Chovatia M."/>
            <person name="Adam C."/>
            <person name="LaButti K."/>
            <person name="Lipzen A."/>
            <person name="Riley R."/>
            <person name="Grigoriev I.V."/>
            <person name="Nagy L.G."/>
        </authorList>
    </citation>
    <scope>NUCLEOTIDE SEQUENCE [LARGE SCALE GENOMIC DNA]</scope>
    <source>
        <strain evidence="2 3">NL-1724</strain>
    </source>
</reference>
<keyword evidence="3" id="KW-1185">Reference proteome</keyword>
<dbReference type="Proteomes" id="UP000320762">
    <property type="component" value="Unassembled WGS sequence"/>
</dbReference>
<gene>
    <name evidence="2" type="ORF">BD626DRAFT_631812</name>
</gene>
<dbReference type="AlphaFoldDB" id="A0A550C8Z3"/>
<comment type="caution">
    <text evidence="2">The sequence shown here is derived from an EMBL/GenBank/DDBJ whole genome shotgun (WGS) entry which is preliminary data.</text>
</comment>
<dbReference type="EMBL" id="VDMD01000017">
    <property type="protein sequence ID" value="TRM61272.1"/>
    <property type="molecule type" value="Genomic_DNA"/>
</dbReference>
<evidence type="ECO:0000256" key="1">
    <source>
        <dbReference type="SAM" id="MobiDB-lite"/>
    </source>
</evidence>
<organism evidence="2 3">
    <name type="scientific">Schizophyllum amplum</name>
    <dbReference type="NCBI Taxonomy" id="97359"/>
    <lineage>
        <taxon>Eukaryota</taxon>
        <taxon>Fungi</taxon>
        <taxon>Dikarya</taxon>
        <taxon>Basidiomycota</taxon>
        <taxon>Agaricomycotina</taxon>
        <taxon>Agaricomycetes</taxon>
        <taxon>Agaricomycetidae</taxon>
        <taxon>Agaricales</taxon>
        <taxon>Schizophyllaceae</taxon>
        <taxon>Schizophyllum</taxon>
    </lineage>
</organism>
<proteinExistence type="predicted"/>
<sequence length="375" mass="42492">MSMCEEALRCPITGATDNLLQCRVVSESADADESQIACMEWVFGLPRGGLSYYLQSQENTIWFREDICRMYSRMEFLLVPTFKTFIDAMAFMQHAGVTARKNNDESPRRPLTALASNRASYRYTFIAFTEAARGLQKEFKMQSPTMEDLNNNWHPLLEKPLLEGSDTYPVLECFSHPFCISTFAEKAFWRRRKTEVTAQWHVCCDELVDQWRLERIPPPQWFIDAPKLGQDDTDLSATEASGYNPLTSEDTVAPDQGGAIGATDTPHPRMKVSSWLGKVDLTIEPIEEEAPPSPRKLRRSSRIAALSSPYASSPELCAPASPVRHAPWPSTRGRNPVRYPPAWVKRNGCFPTNRFSSNDWAYFQYGIALAARADR</sequence>
<evidence type="ECO:0000313" key="2">
    <source>
        <dbReference type="EMBL" id="TRM61272.1"/>
    </source>
</evidence>
<name>A0A550C8Z3_9AGAR</name>
<evidence type="ECO:0000313" key="3">
    <source>
        <dbReference type="Proteomes" id="UP000320762"/>
    </source>
</evidence>
<feature type="region of interest" description="Disordered" evidence="1">
    <location>
        <begin position="312"/>
        <end position="337"/>
    </location>
</feature>
<protein>
    <submittedName>
        <fullName evidence="2">Uncharacterized protein</fullName>
    </submittedName>
</protein>
<accession>A0A550C8Z3</accession>